<proteinExistence type="predicted"/>
<evidence type="ECO:0000256" key="1">
    <source>
        <dbReference type="SAM" id="Coils"/>
    </source>
</evidence>
<reference evidence="2 3" key="1">
    <citation type="submission" date="2023-07" db="EMBL/GenBank/DDBJ databases">
        <title>Sequencing the genomes of 1000 actinobacteria strains.</title>
        <authorList>
            <person name="Klenk H.-P."/>
        </authorList>
    </citation>
    <scope>NUCLEOTIDE SEQUENCE [LARGE SCALE GENOMIC DNA]</scope>
    <source>
        <strain evidence="2 3">GD13</strain>
    </source>
</reference>
<protein>
    <submittedName>
        <fullName evidence="2">Chorismate mutase</fullName>
    </submittedName>
</protein>
<keyword evidence="1" id="KW-0175">Coiled coil</keyword>
<organism evidence="2 3">
    <name type="scientific">Nocardioides massiliensis</name>
    <dbReference type="NCBI Taxonomy" id="1325935"/>
    <lineage>
        <taxon>Bacteria</taxon>
        <taxon>Bacillati</taxon>
        <taxon>Actinomycetota</taxon>
        <taxon>Actinomycetes</taxon>
        <taxon>Propionibacteriales</taxon>
        <taxon>Nocardioidaceae</taxon>
        <taxon>Nocardioides</taxon>
    </lineage>
</organism>
<dbReference type="RefSeq" id="WP_068122457.1">
    <property type="nucleotide sequence ID" value="NZ_CCXJ01000599.1"/>
</dbReference>
<dbReference type="EMBL" id="JAUSQM010000001">
    <property type="protein sequence ID" value="MDP9822949.1"/>
    <property type="molecule type" value="Genomic_DNA"/>
</dbReference>
<evidence type="ECO:0000313" key="3">
    <source>
        <dbReference type="Proteomes" id="UP001240447"/>
    </source>
</evidence>
<gene>
    <name evidence="2" type="ORF">J2S59_002758</name>
</gene>
<name>A0ABT9NR95_9ACTN</name>
<feature type="coiled-coil region" evidence="1">
    <location>
        <begin position="134"/>
        <end position="211"/>
    </location>
</feature>
<dbReference type="Proteomes" id="UP001240447">
    <property type="component" value="Unassembled WGS sequence"/>
</dbReference>
<accession>A0ABT9NR95</accession>
<keyword evidence="3" id="KW-1185">Reference proteome</keyword>
<evidence type="ECO:0000313" key="2">
    <source>
        <dbReference type="EMBL" id="MDP9822949.1"/>
    </source>
</evidence>
<sequence>MASWIDRFERHALWKTAEELRAVLDETPLPDEDNDRDTVELVRVVVERLAAYRTGSDPAAFTRAILSTADGAVRLLVDAFQAWRDGGTDYKPVDAAVDGVIEALAAWPSLTPDQLGAASASAIEGITTSADEALTALVTRRDELKEALAEVKTQHKQLEGVQHELLQELKTARSELEQQWVEALSTEKARADAAIDDLKGLRDEAAKLVHESTALVVGQEYEAYAKNKDSAALKYDVGAVVFGFAGLASLALYLANGSDTENTVAFVVARLARIHR</sequence>
<comment type="caution">
    <text evidence="2">The sequence shown here is derived from an EMBL/GenBank/DDBJ whole genome shotgun (WGS) entry which is preliminary data.</text>
</comment>